<dbReference type="Pfam" id="PF11254">
    <property type="entry name" value="DUF3053"/>
    <property type="match status" value="1"/>
</dbReference>
<proteinExistence type="predicted"/>
<evidence type="ECO:0000313" key="3">
    <source>
        <dbReference type="Proteomes" id="UP000825886"/>
    </source>
</evidence>
<evidence type="ECO:0000313" key="2">
    <source>
        <dbReference type="EMBL" id="QZN95524.1"/>
    </source>
</evidence>
<keyword evidence="1" id="KW-0732">Signal</keyword>
<keyword evidence="3" id="KW-1185">Reference proteome</keyword>
<dbReference type="Proteomes" id="UP000825886">
    <property type="component" value="Chromosome"/>
</dbReference>
<accession>A0ABX9AK13</accession>
<name>A0ABX9AK13_9ENTR</name>
<protein>
    <submittedName>
        <fullName evidence="2">DUF3053 domain-containing protein</fullName>
    </submittedName>
</protein>
<dbReference type="RefSeq" id="WP_222158616.1">
    <property type="nucleotide sequence ID" value="NZ_CP081864.1"/>
</dbReference>
<dbReference type="InterPro" id="IPR021413">
    <property type="entry name" value="DUF3053"/>
</dbReference>
<sequence>MTITTGWRSRWLLPVLALGMVFQLTACGDSEADQRKAFITVLQSVPSQPGSVPPALSDDQKKRLGPFANDYAILTTFSQQLRQSMAVSLKPLLEHVSQIRVPQDYLTQRDGVRSAVGAINLLGQQVQAAKTQADSARRNLSQPQEVQVLYERVYSQVVIQPAAALGNVVPTAATLAQQLAQVGDFLAAQGKQVTFVGNQVQFETAQQAARYNALITPLATQQRDLMNGLPPLLPLLKPSL</sequence>
<gene>
    <name evidence="2" type="ORF">K6K13_20535</name>
</gene>
<evidence type="ECO:0000256" key="1">
    <source>
        <dbReference type="SAM" id="SignalP"/>
    </source>
</evidence>
<feature type="chain" id="PRO_5046405901" evidence="1">
    <location>
        <begin position="27"/>
        <end position="240"/>
    </location>
</feature>
<feature type="signal peptide" evidence="1">
    <location>
        <begin position="1"/>
        <end position="26"/>
    </location>
</feature>
<organism evidence="2 3">
    <name type="scientific">Symbiopectobacterium purcellii</name>
    <dbReference type="NCBI Taxonomy" id="2871826"/>
    <lineage>
        <taxon>Bacteria</taxon>
        <taxon>Pseudomonadati</taxon>
        <taxon>Pseudomonadota</taxon>
        <taxon>Gammaproteobacteria</taxon>
        <taxon>Enterobacterales</taxon>
        <taxon>Enterobacteriaceae</taxon>
    </lineage>
</organism>
<reference evidence="2 3" key="1">
    <citation type="submission" date="2021-08" db="EMBL/GenBank/DDBJ databases">
        <title>Culture and genomic analysis of Symbiopectobacterium purcellii sp. nov. gen. nov., isolated from the leafhopper Empoasca decipiens.</title>
        <authorList>
            <person name="Nadal-Jimenez P."/>
            <person name="Siozios S."/>
            <person name="Halliday N."/>
            <person name="Camara M."/>
            <person name="Hurst G.D.D."/>
        </authorList>
    </citation>
    <scope>NUCLEOTIDE SEQUENCE [LARGE SCALE GENOMIC DNA]</scope>
    <source>
        <strain evidence="2 3">SyEd1</strain>
    </source>
</reference>
<dbReference type="EMBL" id="CP081864">
    <property type="protein sequence ID" value="QZN95524.1"/>
    <property type="molecule type" value="Genomic_DNA"/>
</dbReference>